<evidence type="ECO:0000313" key="5">
    <source>
        <dbReference type="EMBL" id="KNE59777.1"/>
    </source>
</evidence>
<dbReference type="SUPFAM" id="SSF50998">
    <property type="entry name" value="Quinoprotein alcohol dehydrogenase-like"/>
    <property type="match status" value="1"/>
</dbReference>
<dbReference type="Gene3D" id="2.130.10.10">
    <property type="entry name" value="YVTN repeat-like/Quinoprotein amine dehydrogenase"/>
    <property type="match status" value="3"/>
</dbReference>
<keyword evidence="1 3" id="KW-0853">WD repeat</keyword>
<accession>A0A0L0SBG6</accession>
<feature type="compositionally biased region" description="Pro residues" evidence="4">
    <location>
        <begin position="754"/>
        <end position="768"/>
    </location>
</feature>
<dbReference type="EMBL" id="GG745335">
    <property type="protein sequence ID" value="KNE59777.1"/>
    <property type="molecule type" value="Genomic_DNA"/>
</dbReference>
<dbReference type="PROSITE" id="PS00678">
    <property type="entry name" value="WD_REPEATS_1"/>
    <property type="match status" value="1"/>
</dbReference>
<feature type="repeat" description="WD" evidence="3">
    <location>
        <begin position="434"/>
        <end position="469"/>
    </location>
</feature>
<proteinExistence type="predicted"/>
<dbReference type="OrthoDB" id="338622at2759"/>
<dbReference type="InterPro" id="IPR011047">
    <property type="entry name" value="Quinoprotein_ADH-like_sf"/>
</dbReference>
<dbReference type="Proteomes" id="UP000054350">
    <property type="component" value="Unassembled WGS sequence"/>
</dbReference>
<dbReference type="GO" id="GO:0005737">
    <property type="term" value="C:cytoplasm"/>
    <property type="evidence" value="ECO:0007669"/>
    <property type="project" value="TreeGrafter"/>
</dbReference>
<dbReference type="InterPro" id="IPR036322">
    <property type="entry name" value="WD40_repeat_dom_sf"/>
</dbReference>
<organism evidence="5 6">
    <name type="scientific">Allomyces macrogynus (strain ATCC 38327)</name>
    <name type="common">Allomyces javanicus var. macrogynus</name>
    <dbReference type="NCBI Taxonomy" id="578462"/>
    <lineage>
        <taxon>Eukaryota</taxon>
        <taxon>Fungi</taxon>
        <taxon>Fungi incertae sedis</taxon>
        <taxon>Blastocladiomycota</taxon>
        <taxon>Blastocladiomycetes</taxon>
        <taxon>Blastocladiales</taxon>
        <taxon>Blastocladiaceae</taxon>
        <taxon>Allomyces</taxon>
    </lineage>
</organism>
<evidence type="ECO:0000256" key="1">
    <source>
        <dbReference type="ARBA" id="ARBA00022574"/>
    </source>
</evidence>
<dbReference type="SMART" id="SM00320">
    <property type="entry name" value="WD40"/>
    <property type="match status" value="6"/>
</dbReference>
<dbReference type="InterPro" id="IPR049916">
    <property type="entry name" value="WDR72-like"/>
</dbReference>
<dbReference type="Pfam" id="PF00400">
    <property type="entry name" value="WD40"/>
    <property type="match status" value="3"/>
</dbReference>
<dbReference type="eggNOG" id="KOG4155">
    <property type="taxonomic scope" value="Eukaryota"/>
</dbReference>
<evidence type="ECO:0000256" key="4">
    <source>
        <dbReference type="SAM" id="MobiDB-lite"/>
    </source>
</evidence>
<name>A0A0L0SBG6_ALLM3</name>
<dbReference type="SUPFAM" id="SSF63829">
    <property type="entry name" value="Calcium-dependent phosphotriesterase"/>
    <property type="match status" value="1"/>
</dbReference>
<dbReference type="InterPro" id="IPR019775">
    <property type="entry name" value="WD40_repeat_CS"/>
</dbReference>
<reference evidence="6" key="2">
    <citation type="submission" date="2009-11" db="EMBL/GenBank/DDBJ databases">
        <title>The Genome Sequence of Allomyces macrogynus strain ATCC 38327.</title>
        <authorList>
            <consortium name="The Broad Institute Genome Sequencing Platform"/>
            <person name="Russ C."/>
            <person name="Cuomo C."/>
            <person name="Shea T."/>
            <person name="Young S.K."/>
            <person name="Zeng Q."/>
            <person name="Koehrsen M."/>
            <person name="Haas B."/>
            <person name="Borodovsky M."/>
            <person name="Guigo R."/>
            <person name="Alvarado L."/>
            <person name="Berlin A."/>
            <person name="Borenstein D."/>
            <person name="Chen Z."/>
            <person name="Engels R."/>
            <person name="Freedman E."/>
            <person name="Gellesch M."/>
            <person name="Goldberg J."/>
            <person name="Griggs A."/>
            <person name="Gujja S."/>
            <person name="Heiman D."/>
            <person name="Hepburn T."/>
            <person name="Howarth C."/>
            <person name="Jen D."/>
            <person name="Larson L."/>
            <person name="Lewis B."/>
            <person name="Mehta T."/>
            <person name="Park D."/>
            <person name="Pearson M."/>
            <person name="Roberts A."/>
            <person name="Saif S."/>
            <person name="Shenoy N."/>
            <person name="Sisk P."/>
            <person name="Stolte C."/>
            <person name="Sykes S."/>
            <person name="Walk T."/>
            <person name="White J."/>
            <person name="Yandava C."/>
            <person name="Burger G."/>
            <person name="Gray M.W."/>
            <person name="Holland P.W.H."/>
            <person name="King N."/>
            <person name="Lang F.B.F."/>
            <person name="Roger A.J."/>
            <person name="Ruiz-Trillo I."/>
            <person name="Lander E."/>
            <person name="Nusbaum C."/>
        </authorList>
    </citation>
    <scope>NUCLEOTIDE SEQUENCE [LARGE SCALE GENOMIC DNA]</scope>
    <source>
        <strain evidence="6">ATCC 38327</strain>
    </source>
</reference>
<dbReference type="VEuPathDB" id="FungiDB:AMAG_05241"/>
<feature type="repeat" description="WD" evidence="3">
    <location>
        <begin position="1159"/>
        <end position="1190"/>
    </location>
</feature>
<dbReference type="PANTHER" id="PTHR44099:SF4">
    <property type="entry name" value="RABCONNECTIN-3B, ISOFORM A"/>
    <property type="match status" value="1"/>
</dbReference>
<gene>
    <name evidence="5" type="ORF">AMAG_05241</name>
</gene>
<keyword evidence="2" id="KW-0677">Repeat</keyword>
<evidence type="ECO:0000313" key="6">
    <source>
        <dbReference type="Proteomes" id="UP000054350"/>
    </source>
</evidence>
<dbReference type="STRING" id="578462.A0A0L0SBG6"/>
<feature type="region of interest" description="Disordered" evidence="4">
    <location>
        <begin position="743"/>
        <end position="790"/>
    </location>
</feature>
<dbReference type="PROSITE" id="PS50082">
    <property type="entry name" value="WD_REPEATS_2"/>
    <property type="match status" value="3"/>
</dbReference>
<dbReference type="OMA" id="KQMPPRI"/>
<dbReference type="InterPro" id="IPR001680">
    <property type="entry name" value="WD40_rpt"/>
</dbReference>
<dbReference type="InterPro" id="IPR015943">
    <property type="entry name" value="WD40/YVTN_repeat-like_dom_sf"/>
</dbReference>
<protein>
    <submittedName>
        <fullName evidence="5">Uncharacterized protein</fullName>
    </submittedName>
</protein>
<reference evidence="5 6" key="1">
    <citation type="submission" date="2009-11" db="EMBL/GenBank/DDBJ databases">
        <title>Annotation of Allomyces macrogynus ATCC 38327.</title>
        <authorList>
            <consortium name="The Broad Institute Genome Sequencing Platform"/>
            <person name="Russ C."/>
            <person name="Cuomo C."/>
            <person name="Burger G."/>
            <person name="Gray M.W."/>
            <person name="Holland P.W.H."/>
            <person name="King N."/>
            <person name="Lang F.B.F."/>
            <person name="Roger A.J."/>
            <person name="Ruiz-Trillo I."/>
            <person name="Young S.K."/>
            <person name="Zeng Q."/>
            <person name="Gargeya S."/>
            <person name="Fitzgerald M."/>
            <person name="Haas B."/>
            <person name="Abouelleil A."/>
            <person name="Alvarado L."/>
            <person name="Arachchi H.M."/>
            <person name="Berlin A."/>
            <person name="Chapman S.B."/>
            <person name="Gearin G."/>
            <person name="Goldberg J."/>
            <person name="Griggs A."/>
            <person name="Gujja S."/>
            <person name="Hansen M."/>
            <person name="Heiman D."/>
            <person name="Howarth C."/>
            <person name="Larimer J."/>
            <person name="Lui A."/>
            <person name="MacDonald P.J.P."/>
            <person name="McCowen C."/>
            <person name="Montmayeur A."/>
            <person name="Murphy C."/>
            <person name="Neiman D."/>
            <person name="Pearson M."/>
            <person name="Priest M."/>
            <person name="Roberts A."/>
            <person name="Saif S."/>
            <person name="Shea T."/>
            <person name="Sisk P."/>
            <person name="Stolte C."/>
            <person name="Sykes S."/>
            <person name="Wortman J."/>
            <person name="Nusbaum C."/>
            <person name="Birren B."/>
        </authorList>
    </citation>
    <scope>NUCLEOTIDE SEQUENCE [LARGE SCALE GENOMIC DNA]</scope>
    <source>
        <strain evidence="5 6">ATCC 38327</strain>
    </source>
</reference>
<evidence type="ECO:0000256" key="3">
    <source>
        <dbReference type="PROSITE-ProRule" id="PRU00221"/>
    </source>
</evidence>
<sequence length="1303" mass="134967">MTTFLLPLVHWRPHPQENDVTSLALAPAPTGIDPAESVLHRPGHLVIAGTERGNVWVFRVRDGDDSAPCLAPHFVLAGHTTPVTCIAFARQIADVGAAGEERVVLTASEDGLVCLWDLSDGHCLNAASTGFPGTPRTLAVSPCGTVAFLGGEGARLLVLDGQTLEVLASSSEGNEWTVQVHCLSQAADQKVYLLVLTPTCLSQLVYDVMQQMLVQVFTMPVAEQVDDPAAEGGWLEMSVSADKLAVVGRKAVMLFDWSIGKIQRVGTVYVPKGEAEWASGQFLSDGILVLSSRFNSHYFYDIRTSLSAPLAKSESQLNHAALTIAVGNRLLSAFREDFEVVKLTRNDQQPLSLSLITRFSFTDFWPTCTDDAPPPVTDVAPSAEPSPIANDPLTCQLLVSGRIVLAGTRGGYLQWHPLDQILTSASTPIPPARIHAHHGPVTCLAAVPVADGASLVVATGGHDTTVRLWAVADSDLGSFTLTALHTFRHGIAPVVRIVPGPDPGSFVTIAADHAVAVLDVASRALVLHLPGPAAPPGACAPSHVAWRDEYVLVVYAAAGLIYVWDRVAGALERVLRTAQVGDLGEWAAACDKWLDLASAGASGEFGNAPAAAVPAAKLPAVSLRSLESSHVLVVNLKRVIAEGARDMLLARALVNVLLQRGIVPELDALIASDAGSNSGSNGDIVAVVVKEGVTLGVRGANGNLSLMTPRQQGGYAVSPTVTSMRLLALYLVTRAVLPTPPSISATGSMDRLAPTPPESAPSVNPPGTSPGASPDTPRGTHRGQLGPAVDDDPAHQLLARYLHSLPDAVGPAYCPPSLAFLARYWRDSLPALQQGARRLLVWSVQNMPRERQAAVMHYWHSQLPVVSSGTGLTKTHARATVISAVLACDVPQVVSLAMAKDVALSLVLWMGEDEGAGAMYRQSAIELLGRGFARWEPHLNAGAVVRTLIWLGMQLPPAGLAQGATPAAAAASASTTTTTTGVGAQSATPAPGGANPAVAAVARQTLLAIAHHNLALVVQTIATELEHTFQRAAPTAAHIPLGATAAAASMGGAVAGGLANAAAAATANVPGPGGKPSVLPAGAGSAAGMAAAVADKILVLRFVSYLVYKAAAALAVTGLAARLAEAVVHVLDPATPLREALTTPATATLYDLVRRFPGIAFHGAQQRLAVGGPDGRLVVWDLRTAARIHVVDAAHPPACPVTAVAFSIDGKAVVSYSLADHAVKVWQAPSGLLFLMGAAVSQLGVGGGGGPGGHSGAAMRTTKLIGHPVPAGTRPLAVRLAVVEQGPSIEVGTEGGKVTRYSL</sequence>
<evidence type="ECO:0000256" key="2">
    <source>
        <dbReference type="ARBA" id="ARBA00022737"/>
    </source>
</evidence>
<dbReference type="PANTHER" id="PTHR44099">
    <property type="entry name" value="RABCONNECTIN-3B, ISOFORM A"/>
    <property type="match status" value="1"/>
</dbReference>
<keyword evidence="6" id="KW-1185">Reference proteome</keyword>
<dbReference type="SUPFAM" id="SSF50978">
    <property type="entry name" value="WD40 repeat-like"/>
    <property type="match status" value="1"/>
</dbReference>
<feature type="repeat" description="WD" evidence="3">
    <location>
        <begin position="76"/>
        <end position="126"/>
    </location>
</feature>